<dbReference type="EMBL" id="SEYY01001238">
    <property type="protein sequence ID" value="KAB7505416.1"/>
    <property type="molecule type" value="Genomic_DNA"/>
</dbReference>
<feature type="chain" id="PRO_5024314039" evidence="1">
    <location>
        <begin position="29"/>
        <end position="60"/>
    </location>
</feature>
<organism evidence="2 3">
    <name type="scientific">Armadillidium nasatum</name>
    <dbReference type="NCBI Taxonomy" id="96803"/>
    <lineage>
        <taxon>Eukaryota</taxon>
        <taxon>Metazoa</taxon>
        <taxon>Ecdysozoa</taxon>
        <taxon>Arthropoda</taxon>
        <taxon>Crustacea</taxon>
        <taxon>Multicrustacea</taxon>
        <taxon>Malacostraca</taxon>
        <taxon>Eumalacostraca</taxon>
        <taxon>Peracarida</taxon>
        <taxon>Isopoda</taxon>
        <taxon>Oniscidea</taxon>
        <taxon>Crinocheta</taxon>
        <taxon>Armadillidiidae</taxon>
        <taxon>Armadillidium</taxon>
    </lineage>
</organism>
<evidence type="ECO:0000313" key="3">
    <source>
        <dbReference type="Proteomes" id="UP000326759"/>
    </source>
</evidence>
<reference evidence="2 3" key="1">
    <citation type="journal article" date="2019" name="PLoS Biol.">
        <title>Sex chromosomes control vertical transmission of feminizing Wolbachia symbionts in an isopod.</title>
        <authorList>
            <person name="Becking T."/>
            <person name="Chebbi M.A."/>
            <person name="Giraud I."/>
            <person name="Moumen B."/>
            <person name="Laverre T."/>
            <person name="Caubet Y."/>
            <person name="Peccoud J."/>
            <person name="Gilbert C."/>
            <person name="Cordaux R."/>
        </authorList>
    </citation>
    <scope>NUCLEOTIDE SEQUENCE [LARGE SCALE GENOMIC DNA]</scope>
    <source>
        <strain evidence="2">ANa2</strain>
        <tissue evidence="2">Whole body excluding digestive tract and cuticle</tissue>
    </source>
</reference>
<keyword evidence="3" id="KW-1185">Reference proteome</keyword>
<evidence type="ECO:0000313" key="2">
    <source>
        <dbReference type="EMBL" id="KAB7505416.1"/>
    </source>
</evidence>
<keyword evidence="2" id="KW-0527">Neuropeptide</keyword>
<gene>
    <name evidence="2" type="primary">NPF</name>
    <name evidence="2" type="ORF">Anas_01660</name>
</gene>
<dbReference type="OrthoDB" id="6362744at2759"/>
<comment type="caution">
    <text evidence="2">The sequence shown here is derived from an EMBL/GenBank/DDBJ whole genome shotgun (WGS) entry which is preliminary data.</text>
</comment>
<sequence length="60" mass="6807">MHRAFFCSCLAILSILIATANLIKTTNANPETNQMEAMADALKYLQELDKYYSQIARPRV</sequence>
<keyword evidence="1" id="KW-0732">Signal</keyword>
<feature type="signal peptide" evidence="1">
    <location>
        <begin position="1"/>
        <end position="28"/>
    </location>
</feature>
<dbReference type="AlphaFoldDB" id="A0A5N5TFG6"/>
<dbReference type="GO" id="GO:0007218">
    <property type="term" value="P:neuropeptide signaling pathway"/>
    <property type="evidence" value="ECO:0007669"/>
    <property type="project" value="UniProtKB-KW"/>
</dbReference>
<proteinExistence type="predicted"/>
<name>A0A5N5TFG6_9CRUS</name>
<evidence type="ECO:0000256" key="1">
    <source>
        <dbReference type="SAM" id="SignalP"/>
    </source>
</evidence>
<accession>A0A5N5TFG6</accession>
<protein>
    <submittedName>
        <fullName evidence="2">Neuropeptide F</fullName>
    </submittedName>
</protein>
<dbReference type="Proteomes" id="UP000326759">
    <property type="component" value="Unassembled WGS sequence"/>
</dbReference>